<dbReference type="GeneID" id="110792893"/>
<proteinExistence type="predicted"/>
<dbReference type="PANTHER" id="PTHR33265">
    <property type="entry name" value="AVR9/CF-9 RAPIDLY ELICITED PROTEIN-RELATED"/>
    <property type="match status" value="1"/>
</dbReference>
<protein>
    <recommendedName>
        <fullName evidence="3">Avr9/Cf-9 rapidly elicited protein 146</fullName>
    </recommendedName>
</protein>
<name>A0A9R0IPX8_SPIOL</name>
<dbReference type="PANTHER" id="PTHR33265:SF26">
    <property type="entry name" value="OS06G0554600 PROTEIN"/>
    <property type="match status" value="1"/>
</dbReference>
<sequence length="205" mass="23398">MEPNIAGISKKVWNIVRVAIFMIKKGLCKRKLFMDLNLMMKRGKLAGKALGKNLMFHHHHHHKHDEFTSQVGLATPTNNDGGPPREYEFSCSNTPLYRHYFTNKNKKNKSPKYLPLEDGENVNLEDVNNVLQMMLRDEEVTGVLAAASPVLPGLGYGRSPAVRQLRITDSPFPVKNSEEDNKHVDLAAEAFINKFYSQLKQQKYY</sequence>
<evidence type="ECO:0008006" key="3">
    <source>
        <dbReference type="Google" id="ProtNLM"/>
    </source>
</evidence>
<organism evidence="1 2">
    <name type="scientific">Spinacia oleracea</name>
    <name type="common">Spinach</name>
    <dbReference type="NCBI Taxonomy" id="3562"/>
    <lineage>
        <taxon>Eukaryota</taxon>
        <taxon>Viridiplantae</taxon>
        <taxon>Streptophyta</taxon>
        <taxon>Embryophyta</taxon>
        <taxon>Tracheophyta</taxon>
        <taxon>Spermatophyta</taxon>
        <taxon>Magnoliopsida</taxon>
        <taxon>eudicotyledons</taxon>
        <taxon>Gunneridae</taxon>
        <taxon>Pentapetalae</taxon>
        <taxon>Caryophyllales</taxon>
        <taxon>Chenopodiaceae</taxon>
        <taxon>Chenopodioideae</taxon>
        <taxon>Anserineae</taxon>
        <taxon>Spinacia</taxon>
    </lineage>
</organism>
<evidence type="ECO:0000313" key="1">
    <source>
        <dbReference type="Proteomes" id="UP000813463"/>
    </source>
</evidence>
<dbReference type="KEGG" id="soe:110792893"/>
<gene>
    <name evidence="2" type="primary">LOC110792893</name>
</gene>
<accession>A0A9R0IPX8</accession>
<reference evidence="2" key="2">
    <citation type="submission" date="2025-08" db="UniProtKB">
        <authorList>
            <consortium name="RefSeq"/>
        </authorList>
    </citation>
    <scope>IDENTIFICATION</scope>
    <source>
        <tissue evidence="2">Leaf</tissue>
    </source>
</reference>
<dbReference type="AlphaFoldDB" id="A0A9R0IPX8"/>
<dbReference type="RefSeq" id="XP_021853407.2">
    <property type="nucleotide sequence ID" value="XM_021997715.2"/>
</dbReference>
<keyword evidence="1" id="KW-1185">Reference proteome</keyword>
<dbReference type="InterPro" id="IPR008480">
    <property type="entry name" value="DUF761_pln"/>
</dbReference>
<dbReference type="Proteomes" id="UP000813463">
    <property type="component" value="Chromosome 4"/>
</dbReference>
<dbReference type="Pfam" id="PF05553">
    <property type="entry name" value="DUF761"/>
    <property type="match status" value="1"/>
</dbReference>
<evidence type="ECO:0000313" key="2">
    <source>
        <dbReference type="RefSeq" id="XP_021853407.2"/>
    </source>
</evidence>
<reference evidence="1" key="1">
    <citation type="journal article" date="2021" name="Nat. Commun.">
        <title>Genomic analyses provide insights into spinach domestication and the genetic basis of agronomic traits.</title>
        <authorList>
            <person name="Cai X."/>
            <person name="Sun X."/>
            <person name="Xu C."/>
            <person name="Sun H."/>
            <person name="Wang X."/>
            <person name="Ge C."/>
            <person name="Zhang Z."/>
            <person name="Wang Q."/>
            <person name="Fei Z."/>
            <person name="Jiao C."/>
            <person name="Wang Q."/>
        </authorList>
    </citation>
    <scope>NUCLEOTIDE SEQUENCE [LARGE SCALE GENOMIC DNA]</scope>
    <source>
        <strain evidence="1">cv. Varoflay</strain>
    </source>
</reference>